<dbReference type="Gene3D" id="3.30.160.60">
    <property type="entry name" value="Classic Zinc Finger"/>
    <property type="match status" value="2"/>
</dbReference>
<feature type="region of interest" description="Disordered" evidence="2">
    <location>
        <begin position="62"/>
        <end position="118"/>
    </location>
</feature>
<organism evidence="4 5">
    <name type="scientific">Amphiprion ocellaris</name>
    <name type="common">Clown anemonefish</name>
    <dbReference type="NCBI Taxonomy" id="80972"/>
    <lineage>
        <taxon>Eukaryota</taxon>
        <taxon>Metazoa</taxon>
        <taxon>Chordata</taxon>
        <taxon>Craniata</taxon>
        <taxon>Vertebrata</taxon>
        <taxon>Euteleostomi</taxon>
        <taxon>Actinopterygii</taxon>
        <taxon>Neopterygii</taxon>
        <taxon>Teleostei</taxon>
        <taxon>Neoteleostei</taxon>
        <taxon>Acanthomorphata</taxon>
        <taxon>Ovalentaria</taxon>
        <taxon>Pomacentridae</taxon>
        <taxon>Amphiprion</taxon>
    </lineage>
</organism>
<reference evidence="4" key="2">
    <citation type="submission" date="2025-08" db="UniProtKB">
        <authorList>
            <consortium name="Ensembl"/>
        </authorList>
    </citation>
    <scope>IDENTIFICATION</scope>
</reference>
<name>A0AAQ5YG65_AMPOC</name>
<accession>A0AAQ5YG65</accession>
<dbReference type="SMART" id="SM00355">
    <property type="entry name" value="ZnF_C2H2"/>
    <property type="match status" value="3"/>
</dbReference>
<reference evidence="4 5" key="1">
    <citation type="submission" date="2022-01" db="EMBL/GenBank/DDBJ databases">
        <title>A chromosome-scale genome assembly of the false clownfish, Amphiprion ocellaris.</title>
        <authorList>
            <person name="Ryu T."/>
        </authorList>
    </citation>
    <scope>NUCLEOTIDE SEQUENCE [LARGE SCALE GENOMIC DNA]</scope>
</reference>
<evidence type="ECO:0000256" key="2">
    <source>
        <dbReference type="SAM" id="MobiDB-lite"/>
    </source>
</evidence>
<dbReference type="GO" id="GO:0008270">
    <property type="term" value="F:zinc ion binding"/>
    <property type="evidence" value="ECO:0007669"/>
    <property type="project" value="UniProtKB-KW"/>
</dbReference>
<dbReference type="PANTHER" id="PTHR16515:SF37">
    <property type="entry name" value="PR DOMAIN ZINC FINGER PROTEIN 2"/>
    <property type="match status" value="1"/>
</dbReference>
<protein>
    <recommendedName>
        <fullName evidence="3">C2H2-type domain-containing protein</fullName>
    </recommendedName>
</protein>
<keyword evidence="1" id="KW-0479">Metal-binding</keyword>
<feature type="domain" description="C2H2-type" evidence="3">
    <location>
        <begin position="154"/>
        <end position="182"/>
    </location>
</feature>
<dbReference type="GeneTree" id="ENSGT00940000167828"/>
<dbReference type="FunFam" id="3.30.160.60:FF:003271">
    <property type="entry name" value="PR domain-containing 2, with ZNF domain a"/>
    <property type="match status" value="1"/>
</dbReference>
<keyword evidence="1" id="KW-0862">Zinc</keyword>
<evidence type="ECO:0000313" key="5">
    <source>
        <dbReference type="Proteomes" id="UP001501940"/>
    </source>
</evidence>
<feature type="domain" description="C2H2-type" evidence="3">
    <location>
        <begin position="183"/>
        <end position="211"/>
    </location>
</feature>
<reference evidence="4" key="3">
    <citation type="submission" date="2025-09" db="UniProtKB">
        <authorList>
            <consortium name="Ensembl"/>
        </authorList>
    </citation>
    <scope>IDENTIFICATION</scope>
</reference>
<evidence type="ECO:0000313" key="4">
    <source>
        <dbReference type="Ensembl" id="ENSAOCP00000050841.1"/>
    </source>
</evidence>
<dbReference type="PROSITE" id="PS50157">
    <property type="entry name" value="ZINC_FINGER_C2H2_2"/>
    <property type="match status" value="3"/>
</dbReference>
<sequence length="256" mass="27799">MLEKALMKLGEHGLSLGTPDTPLVTDFTIVTGSDIVTPVEPVADGLVYGLTLPATSLTPSATLTPVALQPPAVSTEQPTTKDEEDPDSSVPEISSKTSPSPEKAEEEEPSNDTPTDVQQQTFTKNFVCNVCDKLFHSMKELGHHVGDHADEWPYKCEFCVLLFGKPSALLDHRSSLHGVGKTYVCSACTKEFVYLCNLKQHQEELHPGQQCTLHHRKMSCLLARAETKQPEPLPAAQCRALRLDVDSEAHLGSAGS</sequence>
<dbReference type="Ensembl" id="ENSAOCT00000085356.1">
    <property type="protein sequence ID" value="ENSAOCP00000050841.1"/>
    <property type="gene ID" value="ENSAOCG00000026834.1"/>
</dbReference>
<keyword evidence="1" id="KW-0863">Zinc-finger</keyword>
<dbReference type="InterPro" id="IPR013087">
    <property type="entry name" value="Znf_C2H2_type"/>
</dbReference>
<feature type="domain" description="C2H2-type" evidence="3">
    <location>
        <begin position="126"/>
        <end position="153"/>
    </location>
</feature>
<dbReference type="GO" id="GO:0010468">
    <property type="term" value="P:regulation of gene expression"/>
    <property type="evidence" value="ECO:0007669"/>
    <property type="project" value="TreeGrafter"/>
</dbReference>
<dbReference type="Proteomes" id="UP001501940">
    <property type="component" value="Chromosome 8"/>
</dbReference>
<evidence type="ECO:0000256" key="1">
    <source>
        <dbReference type="PROSITE-ProRule" id="PRU00042"/>
    </source>
</evidence>
<dbReference type="GO" id="GO:0005634">
    <property type="term" value="C:nucleus"/>
    <property type="evidence" value="ECO:0007669"/>
    <property type="project" value="TreeGrafter"/>
</dbReference>
<dbReference type="AlphaFoldDB" id="A0AAQ5YG65"/>
<dbReference type="InterPro" id="IPR036236">
    <property type="entry name" value="Znf_C2H2_sf"/>
</dbReference>
<dbReference type="InterPro" id="IPR050331">
    <property type="entry name" value="Zinc_finger"/>
</dbReference>
<dbReference type="PROSITE" id="PS00028">
    <property type="entry name" value="ZINC_FINGER_C2H2_1"/>
    <property type="match status" value="3"/>
</dbReference>
<dbReference type="SUPFAM" id="SSF57667">
    <property type="entry name" value="beta-beta-alpha zinc fingers"/>
    <property type="match status" value="2"/>
</dbReference>
<keyword evidence="5" id="KW-1185">Reference proteome</keyword>
<dbReference type="PANTHER" id="PTHR16515">
    <property type="entry name" value="PR DOMAIN ZINC FINGER PROTEIN"/>
    <property type="match status" value="1"/>
</dbReference>
<proteinExistence type="predicted"/>
<evidence type="ECO:0000259" key="3">
    <source>
        <dbReference type="PROSITE" id="PS50157"/>
    </source>
</evidence>